<evidence type="ECO:0000256" key="1">
    <source>
        <dbReference type="ARBA" id="ARBA00022723"/>
    </source>
</evidence>
<dbReference type="CDD" id="cd07724">
    <property type="entry name" value="POD-like_MBL-fold"/>
    <property type="match status" value="1"/>
</dbReference>
<dbReference type="PROSITE" id="PS50206">
    <property type="entry name" value="RHODANESE_3"/>
    <property type="match status" value="2"/>
</dbReference>
<dbReference type="InterPro" id="IPR051682">
    <property type="entry name" value="Mito_Persulfide_Diox"/>
</dbReference>
<dbReference type="SUPFAM" id="SSF52821">
    <property type="entry name" value="Rhodanese/Cell cycle control phosphatase"/>
    <property type="match status" value="2"/>
</dbReference>
<dbReference type="Pfam" id="PF00581">
    <property type="entry name" value="Rhodanese"/>
    <property type="match status" value="2"/>
</dbReference>
<keyword evidence="3" id="KW-0378">Hydrolase</keyword>
<dbReference type="STRING" id="490629.SAMN05216266_13125"/>
<feature type="domain" description="Rhodanese" evidence="2">
    <location>
        <begin position="271"/>
        <end position="362"/>
    </location>
</feature>
<dbReference type="InterPro" id="IPR036866">
    <property type="entry name" value="RibonucZ/Hydroxyglut_hydro"/>
</dbReference>
<dbReference type="GO" id="GO:0016787">
    <property type="term" value="F:hydrolase activity"/>
    <property type="evidence" value="ECO:0007669"/>
    <property type="project" value="UniProtKB-KW"/>
</dbReference>
<dbReference type="GO" id="GO:0050313">
    <property type="term" value="F:sulfur dioxygenase activity"/>
    <property type="evidence" value="ECO:0007669"/>
    <property type="project" value="InterPro"/>
</dbReference>
<dbReference type="RefSeq" id="WP_091679102.1">
    <property type="nucleotide sequence ID" value="NZ_FOKG01000031.1"/>
</dbReference>
<sequence length="465" mass="50255">MLFDQFYLQSLGHASYLVGDEKTGQALIFDPRRDVGNYLDTAREHGLHIAYACDSHGHNDYLSGLTEVAQHTGAQLWGSATGDLSYQHRPLQDGQVIEIGDVGIEVMHTPGHTPEHISLLVYDRSVSADIPVLLLSGGALLVGDLARPDLLGGEEQARDAAREFCETIQHKLLPLPDHVEVFPTHVAGSLCGGNIGSRLSTSVGYERRTNAILAEVDSTDGFVRECIRLDNLPAVPPYWRRMRSQNLEGVSPLGTLAEPPALSLEEFDRHRESGAPVLDTRAPEAFGGSHVPGSLNVGIGSAFATWAGTVLPEDTPVLLVLDRPSDLWEVTWQLLRIGYPAPLGWLRGGVTTWRTSGRPIETIPQITVHELEERLERGDVHLLDVRQPAEWANGHAPGATHITGAELPGRLDDVDDSKPVAVTCGSGYRSSVAASLLARAGRTNVVNVAGGMTAWNRAELPIQDG</sequence>
<organism evidence="3 4">
    <name type="scientific">Amycolatopsis marina</name>
    <dbReference type="NCBI Taxonomy" id="490629"/>
    <lineage>
        <taxon>Bacteria</taxon>
        <taxon>Bacillati</taxon>
        <taxon>Actinomycetota</taxon>
        <taxon>Actinomycetes</taxon>
        <taxon>Pseudonocardiales</taxon>
        <taxon>Pseudonocardiaceae</taxon>
        <taxon>Amycolatopsis</taxon>
    </lineage>
</organism>
<dbReference type="GO" id="GO:0046872">
    <property type="term" value="F:metal ion binding"/>
    <property type="evidence" value="ECO:0007669"/>
    <property type="project" value="UniProtKB-KW"/>
</dbReference>
<dbReference type="SUPFAM" id="SSF56281">
    <property type="entry name" value="Metallo-hydrolase/oxidoreductase"/>
    <property type="match status" value="1"/>
</dbReference>
<evidence type="ECO:0000313" key="3">
    <source>
        <dbReference type="EMBL" id="SFB62626.1"/>
    </source>
</evidence>
<dbReference type="InterPro" id="IPR001763">
    <property type="entry name" value="Rhodanese-like_dom"/>
</dbReference>
<dbReference type="Gene3D" id="3.40.250.10">
    <property type="entry name" value="Rhodanese-like domain"/>
    <property type="match status" value="2"/>
</dbReference>
<dbReference type="GO" id="GO:0006749">
    <property type="term" value="P:glutathione metabolic process"/>
    <property type="evidence" value="ECO:0007669"/>
    <property type="project" value="InterPro"/>
</dbReference>
<keyword evidence="1" id="KW-0479">Metal-binding</keyword>
<dbReference type="EMBL" id="FOKG01000031">
    <property type="protein sequence ID" value="SFB62626.1"/>
    <property type="molecule type" value="Genomic_DNA"/>
</dbReference>
<keyword evidence="4" id="KW-1185">Reference proteome</keyword>
<dbReference type="SMART" id="SM00450">
    <property type="entry name" value="RHOD"/>
    <property type="match status" value="2"/>
</dbReference>
<accession>A0A1I1CKQ5</accession>
<proteinExistence type="predicted"/>
<name>A0A1I1CKQ5_9PSEU</name>
<dbReference type="Gene3D" id="3.60.15.10">
    <property type="entry name" value="Ribonuclease Z/Hydroxyacylglutathione hydrolase-like"/>
    <property type="match status" value="1"/>
</dbReference>
<dbReference type="InterPro" id="IPR044528">
    <property type="entry name" value="POD-like_MBL-fold"/>
</dbReference>
<reference evidence="4" key="1">
    <citation type="submission" date="2016-10" db="EMBL/GenBank/DDBJ databases">
        <authorList>
            <person name="Varghese N."/>
            <person name="Submissions S."/>
        </authorList>
    </citation>
    <scope>NUCLEOTIDE SEQUENCE [LARGE SCALE GENOMIC DNA]</scope>
    <source>
        <strain evidence="4">CGMCC 4.3568</strain>
    </source>
</reference>
<dbReference type="PANTHER" id="PTHR43084:SF1">
    <property type="entry name" value="PERSULFIDE DIOXYGENASE ETHE1, MITOCHONDRIAL"/>
    <property type="match status" value="1"/>
</dbReference>
<dbReference type="AlphaFoldDB" id="A0A1I1CKQ5"/>
<protein>
    <submittedName>
        <fullName evidence="3">Hydroxyacylglutathione hydrolase</fullName>
    </submittedName>
</protein>
<dbReference type="SMART" id="SM00849">
    <property type="entry name" value="Lactamase_B"/>
    <property type="match status" value="1"/>
</dbReference>
<evidence type="ECO:0000259" key="2">
    <source>
        <dbReference type="PROSITE" id="PS50206"/>
    </source>
</evidence>
<dbReference type="InterPro" id="IPR036873">
    <property type="entry name" value="Rhodanese-like_dom_sf"/>
</dbReference>
<dbReference type="PANTHER" id="PTHR43084">
    <property type="entry name" value="PERSULFIDE DIOXYGENASE ETHE1"/>
    <property type="match status" value="1"/>
</dbReference>
<dbReference type="OrthoDB" id="3196337at2"/>
<dbReference type="CDD" id="cd00158">
    <property type="entry name" value="RHOD"/>
    <property type="match status" value="1"/>
</dbReference>
<gene>
    <name evidence="3" type="ORF">SAMN05216266_13125</name>
</gene>
<dbReference type="InterPro" id="IPR001279">
    <property type="entry name" value="Metallo-B-lactamas"/>
</dbReference>
<feature type="domain" description="Rhodanese" evidence="2">
    <location>
        <begin position="376"/>
        <end position="464"/>
    </location>
</feature>
<evidence type="ECO:0000313" key="4">
    <source>
        <dbReference type="Proteomes" id="UP000243799"/>
    </source>
</evidence>
<dbReference type="Proteomes" id="UP000243799">
    <property type="component" value="Unassembled WGS sequence"/>
</dbReference>
<dbReference type="GO" id="GO:0070813">
    <property type="term" value="P:hydrogen sulfide metabolic process"/>
    <property type="evidence" value="ECO:0007669"/>
    <property type="project" value="TreeGrafter"/>
</dbReference>